<dbReference type="InterPro" id="IPR001789">
    <property type="entry name" value="Sig_transdc_resp-reg_receiver"/>
</dbReference>
<dbReference type="GO" id="GO:0000160">
    <property type="term" value="P:phosphorelay signal transduction system"/>
    <property type="evidence" value="ECO:0007669"/>
    <property type="project" value="InterPro"/>
</dbReference>
<dbReference type="InterPro" id="IPR029787">
    <property type="entry name" value="Nucleotide_cyclase"/>
</dbReference>
<feature type="domain" description="Response regulatory" evidence="5">
    <location>
        <begin position="17"/>
        <end position="132"/>
    </location>
</feature>
<dbReference type="GO" id="GO:0043709">
    <property type="term" value="P:cell adhesion involved in single-species biofilm formation"/>
    <property type="evidence" value="ECO:0007669"/>
    <property type="project" value="TreeGrafter"/>
</dbReference>
<dbReference type="InterPro" id="IPR000160">
    <property type="entry name" value="GGDEF_dom"/>
</dbReference>
<evidence type="ECO:0000256" key="2">
    <source>
        <dbReference type="ARBA" id="ARBA00034247"/>
    </source>
</evidence>
<dbReference type="GO" id="GO:0005886">
    <property type="term" value="C:plasma membrane"/>
    <property type="evidence" value="ECO:0007669"/>
    <property type="project" value="TreeGrafter"/>
</dbReference>
<evidence type="ECO:0000256" key="4">
    <source>
        <dbReference type="SAM" id="Coils"/>
    </source>
</evidence>
<dbReference type="InterPro" id="IPR050469">
    <property type="entry name" value="Diguanylate_Cyclase"/>
</dbReference>
<dbReference type="PROSITE" id="PS50887">
    <property type="entry name" value="GGDEF"/>
    <property type="match status" value="1"/>
</dbReference>
<feature type="modified residue" description="4-aspartylphosphate" evidence="3">
    <location>
        <position position="65"/>
    </location>
</feature>
<keyword evidence="8" id="KW-1185">Reference proteome</keyword>
<accession>A0A6V8N764</accession>
<dbReference type="Gene3D" id="3.40.50.2300">
    <property type="match status" value="1"/>
</dbReference>
<evidence type="ECO:0000259" key="5">
    <source>
        <dbReference type="PROSITE" id="PS50110"/>
    </source>
</evidence>
<reference evidence="8" key="1">
    <citation type="submission" date="2020-06" db="EMBL/GenBank/DDBJ databases">
        <title>Draft genomic sequecing of Geomonas sp. Red745.</title>
        <authorList>
            <person name="Itoh H."/>
            <person name="Xu Z.X."/>
            <person name="Ushijima N."/>
            <person name="Masuda Y."/>
            <person name="Shiratori Y."/>
            <person name="Senoo K."/>
        </authorList>
    </citation>
    <scope>NUCLEOTIDE SEQUENCE [LARGE SCALE GENOMIC DNA]</scope>
    <source>
        <strain evidence="8">Red745</strain>
    </source>
</reference>
<evidence type="ECO:0000313" key="7">
    <source>
        <dbReference type="EMBL" id="GFO67119.1"/>
    </source>
</evidence>
<dbReference type="PANTHER" id="PTHR45138">
    <property type="entry name" value="REGULATORY COMPONENTS OF SENSORY TRANSDUCTION SYSTEM"/>
    <property type="match status" value="1"/>
</dbReference>
<dbReference type="GO" id="GO:1902201">
    <property type="term" value="P:negative regulation of bacterial-type flagellum-dependent cell motility"/>
    <property type="evidence" value="ECO:0007669"/>
    <property type="project" value="TreeGrafter"/>
</dbReference>
<dbReference type="PROSITE" id="PS50110">
    <property type="entry name" value="RESPONSE_REGULATORY"/>
    <property type="match status" value="1"/>
</dbReference>
<dbReference type="AlphaFoldDB" id="A0A6V8N764"/>
<protein>
    <recommendedName>
        <fullName evidence="1">diguanylate cyclase</fullName>
        <ecNumber evidence="1">2.7.7.65</ecNumber>
    </recommendedName>
</protein>
<dbReference type="RefSeq" id="WP_183359640.1">
    <property type="nucleotide sequence ID" value="NZ_BLXZ01000001.1"/>
</dbReference>
<feature type="coiled-coil region" evidence="4">
    <location>
        <begin position="134"/>
        <end position="161"/>
    </location>
</feature>
<proteinExistence type="predicted"/>
<dbReference type="EC" id="2.7.7.65" evidence="1"/>
<dbReference type="InterPro" id="IPR043128">
    <property type="entry name" value="Rev_trsase/Diguanyl_cyclase"/>
</dbReference>
<dbReference type="NCBIfam" id="TIGR00254">
    <property type="entry name" value="GGDEF"/>
    <property type="match status" value="1"/>
</dbReference>
<dbReference type="FunFam" id="3.30.70.270:FF:000001">
    <property type="entry name" value="Diguanylate cyclase domain protein"/>
    <property type="match status" value="1"/>
</dbReference>
<keyword evidence="3" id="KW-0597">Phosphoprotein</keyword>
<dbReference type="CDD" id="cd01949">
    <property type="entry name" value="GGDEF"/>
    <property type="match status" value="1"/>
</dbReference>
<organism evidence="7 8">
    <name type="scientific">Geomonas limicola</name>
    <dbReference type="NCBI Taxonomy" id="2740186"/>
    <lineage>
        <taxon>Bacteria</taxon>
        <taxon>Pseudomonadati</taxon>
        <taxon>Thermodesulfobacteriota</taxon>
        <taxon>Desulfuromonadia</taxon>
        <taxon>Geobacterales</taxon>
        <taxon>Geobacteraceae</taxon>
        <taxon>Geomonas</taxon>
    </lineage>
</organism>
<dbReference type="Gene3D" id="3.30.70.270">
    <property type="match status" value="1"/>
</dbReference>
<dbReference type="CDD" id="cd19920">
    <property type="entry name" value="REC_PA4781-like"/>
    <property type="match status" value="1"/>
</dbReference>
<dbReference type="Proteomes" id="UP000587586">
    <property type="component" value="Unassembled WGS sequence"/>
</dbReference>
<dbReference type="InterPro" id="IPR011006">
    <property type="entry name" value="CheY-like_superfamily"/>
</dbReference>
<dbReference type="Pfam" id="PF00990">
    <property type="entry name" value="GGDEF"/>
    <property type="match status" value="1"/>
</dbReference>
<dbReference type="GO" id="GO:0052621">
    <property type="term" value="F:diguanylate cyclase activity"/>
    <property type="evidence" value="ECO:0007669"/>
    <property type="project" value="UniProtKB-EC"/>
</dbReference>
<keyword evidence="4" id="KW-0175">Coiled coil</keyword>
<dbReference type="SMART" id="SM00267">
    <property type="entry name" value="GGDEF"/>
    <property type="match status" value="1"/>
</dbReference>
<dbReference type="Pfam" id="PF00072">
    <property type="entry name" value="Response_reg"/>
    <property type="match status" value="1"/>
</dbReference>
<evidence type="ECO:0000313" key="8">
    <source>
        <dbReference type="Proteomes" id="UP000587586"/>
    </source>
</evidence>
<gene>
    <name evidence="7" type="ORF">GMLC_06980</name>
</gene>
<dbReference type="SUPFAM" id="SSF52172">
    <property type="entry name" value="CheY-like"/>
    <property type="match status" value="1"/>
</dbReference>
<dbReference type="SUPFAM" id="SSF55073">
    <property type="entry name" value="Nucleotide cyclase"/>
    <property type="match status" value="1"/>
</dbReference>
<sequence>MNQQNRELQDGSRQRQRVLIVDDTLANIEILYKILQSDYDVFFAKNGRDGLKVVQRELPDLVLLDIMMPEMDGYQVCQALKADPATAAIPVIFITAMGGEEDEARGLECGAIDYLTKPISPPIVKARVRNHLELKRSRDLLEALGKELTEKNEALKRLAREDGLTGLANRRHFDEMLELELKRAFRSRQPFSLLLLDVDFFKRYNDHYGHVAGDGCLRRIGATLRSTFMRAGDVAARYGGEEFAVILPETPPDRAHFLAEKLRQKVLDQGMSHAASEVVPLVSVSIGVVGAQVEGERTPQWFLAQADRALYLAKEQGRNRVTLAEITIDETNDN</sequence>
<name>A0A6V8N764_9BACT</name>
<comment type="caution">
    <text evidence="7">The sequence shown here is derived from an EMBL/GenBank/DDBJ whole genome shotgun (WGS) entry which is preliminary data.</text>
</comment>
<dbReference type="EMBL" id="BLXZ01000001">
    <property type="protein sequence ID" value="GFO67119.1"/>
    <property type="molecule type" value="Genomic_DNA"/>
</dbReference>
<comment type="catalytic activity">
    <reaction evidence="2">
        <text>2 GTP = 3',3'-c-di-GMP + 2 diphosphate</text>
        <dbReference type="Rhea" id="RHEA:24898"/>
        <dbReference type="ChEBI" id="CHEBI:33019"/>
        <dbReference type="ChEBI" id="CHEBI:37565"/>
        <dbReference type="ChEBI" id="CHEBI:58805"/>
        <dbReference type="EC" id="2.7.7.65"/>
    </reaction>
</comment>
<feature type="domain" description="GGDEF" evidence="6">
    <location>
        <begin position="189"/>
        <end position="326"/>
    </location>
</feature>
<evidence type="ECO:0000259" key="6">
    <source>
        <dbReference type="PROSITE" id="PS50887"/>
    </source>
</evidence>
<dbReference type="PANTHER" id="PTHR45138:SF9">
    <property type="entry name" value="DIGUANYLATE CYCLASE DGCM-RELATED"/>
    <property type="match status" value="1"/>
</dbReference>
<dbReference type="SMART" id="SM00448">
    <property type="entry name" value="REC"/>
    <property type="match status" value="1"/>
</dbReference>
<evidence type="ECO:0000256" key="3">
    <source>
        <dbReference type="PROSITE-ProRule" id="PRU00169"/>
    </source>
</evidence>
<evidence type="ECO:0000256" key="1">
    <source>
        <dbReference type="ARBA" id="ARBA00012528"/>
    </source>
</evidence>